<evidence type="ECO:0000313" key="7">
    <source>
        <dbReference type="Proteomes" id="UP001620597"/>
    </source>
</evidence>
<dbReference type="RefSeq" id="WP_416205710.1">
    <property type="nucleotide sequence ID" value="NZ_JBBKTX010000008.1"/>
</dbReference>
<evidence type="ECO:0000313" key="6">
    <source>
        <dbReference type="EMBL" id="MFK4752434.1"/>
    </source>
</evidence>
<reference evidence="6 7" key="1">
    <citation type="submission" date="2024-03" db="EMBL/GenBank/DDBJ databases">
        <title>High-quality draft genome sequence of Oceanobacter sp. wDCs-4.</title>
        <authorList>
            <person name="Dong C."/>
        </authorList>
    </citation>
    <scope>NUCLEOTIDE SEQUENCE [LARGE SCALE GENOMIC DNA]</scope>
    <source>
        <strain evidence="7">wDCs-4</strain>
    </source>
</reference>
<gene>
    <name evidence="6" type="ORF">WG929_08435</name>
</gene>
<dbReference type="InterPro" id="IPR038352">
    <property type="entry name" value="Imelysin_sf"/>
</dbReference>
<name>A0ABW8NHJ5_9GAMM</name>
<evidence type="ECO:0000256" key="1">
    <source>
        <dbReference type="ARBA" id="ARBA00004196"/>
    </source>
</evidence>
<evidence type="ECO:0000259" key="5">
    <source>
        <dbReference type="Pfam" id="PF09375"/>
    </source>
</evidence>
<dbReference type="EMBL" id="JBBKTX010000008">
    <property type="protein sequence ID" value="MFK4752434.1"/>
    <property type="molecule type" value="Genomic_DNA"/>
</dbReference>
<sequence>MKHVVIWLYSLLLLCIAGCDQAPAPAQPLPAAVDFTGDPATHPEKINDHLIHSALDSHIQACASAEALQNAITTLLDHPNPFTLAASRDAWRDSYSAFLRARLYGFLPVTDPVEWQRQGLSYHQTLSLIDSWPIEGGYIDYLPGYPFTGIVNDLTLPLSSDTLQQQHGFADPASVSLGFHVIEFLLWGSDGQRSASDYLQTETITAVAGSSSNKNTATHADNTADNHLNKDTPPGVINQDRRRQYLQRVTAQLLDHLRRLQRRWERETGYYARLVASSTPAAALQAGMSASARLIRTELLEKRLPGNSSEFSATSQQDSLALLQGMQLWLLGSESHPGALVPLLSTTQPDLLRQWQTTLAQALNQAPAPESNTTAEQQHTPSATAAITLTASVQQLDTLLQQTASVLRLTLPDTH</sequence>
<dbReference type="Gene3D" id="1.20.1420.20">
    <property type="entry name" value="M75 peptidase, HXXE motif"/>
    <property type="match status" value="1"/>
</dbReference>
<organism evidence="6 7">
    <name type="scientific">Oceanobacter antarcticus</name>
    <dbReference type="NCBI Taxonomy" id="3133425"/>
    <lineage>
        <taxon>Bacteria</taxon>
        <taxon>Pseudomonadati</taxon>
        <taxon>Pseudomonadota</taxon>
        <taxon>Gammaproteobacteria</taxon>
        <taxon>Oceanospirillales</taxon>
        <taxon>Oceanospirillaceae</taxon>
        <taxon>Oceanobacter</taxon>
    </lineage>
</organism>
<keyword evidence="7" id="KW-1185">Reference proteome</keyword>
<feature type="chain" id="PRO_5045341539" evidence="4">
    <location>
        <begin position="23"/>
        <end position="415"/>
    </location>
</feature>
<accession>A0ABW8NHJ5</accession>
<feature type="compositionally biased region" description="Polar residues" evidence="3">
    <location>
        <begin position="209"/>
        <end position="221"/>
    </location>
</feature>
<evidence type="ECO:0000256" key="3">
    <source>
        <dbReference type="SAM" id="MobiDB-lite"/>
    </source>
</evidence>
<dbReference type="Pfam" id="PF09375">
    <property type="entry name" value="Peptidase_M75"/>
    <property type="match status" value="1"/>
</dbReference>
<comment type="subcellular location">
    <subcellularLocation>
        <location evidence="1">Cell envelope</location>
    </subcellularLocation>
</comment>
<keyword evidence="2 4" id="KW-0732">Signal</keyword>
<feature type="signal peptide" evidence="4">
    <location>
        <begin position="1"/>
        <end position="22"/>
    </location>
</feature>
<proteinExistence type="predicted"/>
<evidence type="ECO:0000256" key="4">
    <source>
        <dbReference type="SAM" id="SignalP"/>
    </source>
</evidence>
<dbReference type="Proteomes" id="UP001620597">
    <property type="component" value="Unassembled WGS sequence"/>
</dbReference>
<feature type="domain" description="Imelysin-like" evidence="5">
    <location>
        <begin position="54"/>
        <end position="401"/>
    </location>
</feature>
<comment type="caution">
    <text evidence="6">The sequence shown here is derived from an EMBL/GenBank/DDBJ whole genome shotgun (WGS) entry which is preliminary data.</text>
</comment>
<feature type="region of interest" description="Disordered" evidence="3">
    <location>
        <begin position="209"/>
        <end position="237"/>
    </location>
</feature>
<protein>
    <submittedName>
        <fullName evidence="6">Imelysin family protein</fullName>
    </submittedName>
</protein>
<evidence type="ECO:0000256" key="2">
    <source>
        <dbReference type="ARBA" id="ARBA00022729"/>
    </source>
</evidence>
<dbReference type="InterPro" id="IPR018976">
    <property type="entry name" value="Imelysin-like"/>
</dbReference>